<dbReference type="AlphaFoldDB" id="A0A426ZI90"/>
<evidence type="ECO:0000313" key="2">
    <source>
        <dbReference type="Proteomes" id="UP000287651"/>
    </source>
</evidence>
<protein>
    <submittedName>
        <fullName evidence="1">Uncharacterized protein</fullName>
    </submittedName>
</protein>
<accession>A0A426ZI90</accession>
<name>A0A426ZI90_ENSVE</name>
<dbReference type="Proteomes" id="UP000287651">
    <property type="component" value="Unassembled WGS sequence"/>
</dbReference>
<organism evidence="1 2">
    <name type="scientific">Ensete ventricosum</name>
    <name type="common">Abyssinian banana</name>
    <name type="synonym">Musa ensete</name>
    <dbReference type="NCBI Taxonomy" id="4639"/>
    <lineage>
        <taxon>Eukaryota</taxon>
        <taxon>Viridiplantae</taxon>
        <taxon>Streptophyta</taxon>
        <taxon>Embryophyta</taxon>
        <taxon>Tracheophyta</taxon>
        <taxon>Spermatophyta</taxon>
        <taxon>Magnoliopsida</taxon>
        <taxon>Liliopsida</taxon>
        <taxon>Zingiberales</taxon>
        <taxon>Musaceae</taxon>
        <taxon>Ensete</taxon>
    </lineage>
</organism>
<evidence type="ECO:0000313" key="1">
    <source>
        <dbReference type="EMBL" id="RRT63716.1"/>
    </source>
</evidence>
<comment type="caution">
    <text evidence="1">The sequence shown here is derived from an EMBL/GenBank/DDBJ whole genome shotgun (WGS) entry which is preliminary data.</text>
</comment>
<gene>
    <name evidence="1" type="ORF">B296_00001186</name>
</gene>
<dbReference type="EMBL" id="AMZH03006482">
    <property type="protein sequence ID" value="RRT63716.1"/>
    <property type="molecule type" value="Genomic_DNA"/>
</dbReference>
<sequence length="116" mass="12376">MPSLPQPQRRSLPPLPTGPRLHSSVLALSSTANASSTRLGRILLPYIAAISVSTPHYHPVPQSLLLPPLYLFLFTTAGAQPPLVPLSPTIAAPSSHYSDQPSGHSCWLQVPCKPIT</sequence>
<reference evidence="1 2" key="1">
    <citation type="journal article" date="2014" name="Agronomy (Basel)">
        <title>A Draft Genome Sequence for Ensete ventricosum, the Drought-Tolerant Tree Against Hunger.</title>
        <authorList>
            <person name="Harrison J."/>
            <person name="Moore K.A."/>
            <person name="Paszkiewicz K."/>
            <person name="Jones T."/>
            <person name="Grant M."/>
            <person name="Ambacheew D."/>
            <person name="Muzemil S."/>
            <person name="Studholme D.J."/>
        </authorList>
    </citation>
    <scope>NUCLEOTIDE SEQUENCE [LARGE SCALE GENOMIC DNA]</scope>
</reference>
<proteinExistence type="predicted"/>